<dbReference type="Proteomes" id="UP000184330">
    <property type="component" value="Unassembled WGS sequence"/>
</dbReference>
<proteinExistence type="predicted"/>
<evidence type="ECO:0000313" key="2">
    <source>
        <dbReference type="Proteomes" id="UP000184330"/>
    </source>
</evidence>
<evidence type="ECO:0000313" key="1">
    <source>
        <dbReference type="EMBL" id="CZR58943.1"/>
    </source>
</evidence>
<protein>
    <submittedName>
        <fullName evidence="1">Uncharacterized protein</fullName>
    </submittedName>
</protein>
<keyword evidence="2" id="KW-1185">Reference proteome</keyword>
<accession>A0A1L7X1P0</accession>
<reference evidence="1 2" key="1">
    <citation type="submission" date="2016-03" db="EMBL/GenBank/DDBJ databases">
        <authorList>
            <person name="Ploux O."/>
        </authorList>
    </citation>
    <scope>NUCLEOTIDE SEQUENCE [LARGE SCALE GENOMIC DNA]</scope>
    <source>
        <strain evidence="1 2">UAMH 11012</strain>
    </source>
</reference>
<sequence>MCAAHRRPHLNPVYKSFELTRQKRSNLMTCPMFAAGHPNILIKGSFSGLLVETRPGQYYQKVLLSPNRSKDASISGNIVLCYHFCWRYPGYLETKGWRQYGCKPYPQRAEMEKDGQLLAFLRPLLRGLASIALPPPPLETTCRKLWQARQARLARSPRQGKALHYAGQFYPTILAPLELCNRAFSLT</sequence>
<name>A0A1L7X1P0_9HELO</name>
<gene>
    <name evidence="1" type="ORF">PAC_08835</name>
</gene>
<dbReference type="AlphaFoldDB" id="A0A1L7X1P0"/>
<organism evidence="1 2">
    <name type="scientific">Phialocephala subalpina</name>
    <dbReference type="NCBI Taxonomy" id="576137"/>
    <lineage>
        <taxon>Eukaryota</taxon>
        <taxon>Fungi</taxon>
        <taxon>Dikarya</taxon>
        <taxon>Ascomycota</taxon>
        <taxon>Pezizomycotina</taxon>
        <taxon>Leotiomycetes</taxon>
        <taxon>Helotiales</taxon>
        <taxon>Mollisiaceae</taxon>
        <taxon>Phialocephala</taxon>
        <taxon>Phialocephala fortinii species complex</taxon>
    </lineage>
</organism>
<dbReference type="EMBL" id="FJOG01000013">
    <property type="protein sequence ID" value="CZR58943.1"/>
    <property type="molecule type" value="Genomic_DNA"/>
</dbReference>